<evidence type="ECO:0000313" key="2">
    <source>
        <dbReference type="Proteomes" id="UP000219612"/>
    </source>
</evidence>
<organism evidence="1 2">
    <name type="scientific">Paractinoplanes atraurantiacus</name>
    <dbReference type="NCBI Taxonomy" id="1036182"/>
    <lineage>
        <taxon>Bacteria</taxon>
        <taxon>Bacillati</taxon>
        <taxon>Actinomycetota</taxon>
        <taxon>Actinomycetes</taxon>
        <taxon>Micromonosporales</taxon>
        <taxon>Micromonosporaceae</taxon>
        <taxon>Paractinoplanes</taxon>
    </lineage>
</organism>
<proteinExistence type="predicted"/>
<dbReference type="Proteomes" id="UP000219612">
    <property type="component" value="Unassembled WGS sequence"/>
</dbReference>
<dbReference type="SUPFAM" id="SSF52467">
    <property type="entry name" value="DHS-like NAD/FAD-binding domain"/>
    <property type="match status" value="1"/>
</dbReference>
<dbReference type="AlphaFoldDB" id="A0A285IAS3"/>
<dbReference type="OrthoDB" id="3402988at2"/>
<accession>A0A285IAS3</accession>
<gene>
    <name evidence="1" type="ORF">SAMN05421748_107139</name>
</gene>
<dbReference type="InterPro" id="IPR029035">
    <property type="entry name" value="DHS-like_NAD/FAD-binding_dom"/>
</dbReference>
<dbReference type="RefSeq" id="WP_097321324.1">
    <property type="nucleotide sequence ID" value="NZ_OBDY01000007.1"/>
</dbReference>
<dbReference type="Pfam" id="PF13289">
    <property type="entry name" value="SIR2_2"/>
    <property type="match status" value="1"/>
</dbReference>
<evidence type="ECO:0000313" key="1">
    <source>
        <dbReference type="EMBL" id="SNY44887.1"/>
    </source>
</evidence>
<sequence>MAQAPDEEHFEMLAGRLLAGAVVPFLGAGVNLCDRPPAAVWERGRYLPSGAELAAYLAESIGYPYADSGDLLRVSQYVDVKLGNGPLYESLHEVFDADYAPTPVHRLLASLPKLVRARGRRFFPLNVTTNYDDALERAFQEAGEPYDLVTYIADGPDRGRFKHTRPDGSTEVILVPNVYQELRCDERPVIAKIHGAVGRDAGERDSFVVTEDHYIAYISHTDVAKLIPINIATRMKKSHFLFLGYSLKDWNLRVILHRLWGDDGLTYNSWAIQPRPERIEEKAWYRRGVELLDSGLVEYAAELERALAPVAESQKP</sequence>
<keyword evidence="2" id="KW-1185">Reference proteome</keyword>
<dbReference type="EMBL" id="OBDY01000007">
    <property type="protein sequence ID" value="SNY44887.1"/>
    <property type="molecule type" value="Genomic_DNA"/>
</dbReference>
<name>A0A285IAS3_9ACTN</name>
<protein>
    <submittedName>
        <fullName evidence="1">SIR2-like domain-containing protein</fullName>
    </submittedName>
</protein>
<reference evidence="1 2" key="1">
    <citation type="submission" date="2017-09" db="EMBL/GenBank/DDBJ databases">
        <authorList>
            <person name="Ehlers B."/>
            <person name="Leendertz F.H."/>
        </authorList>
    </citation>
    <scope>NUCLEOTIDE SEQUENCE [LARGE SCALE GENOMIC DNA]</scope>
    <source>
        <strain evidence="1 2">CGMCC 4.6857</strain>
    </source>
</reference>